<keyword evidence="8" id="KW-0143">Chaperone</keyword>
<reference evidence="12 13" key="1">
    <citation type="submission" date="2018-04" db="EMBL/GenBank/DDBJ databases">
        <title>Genomic Encyclopedia of Type Strains, Phase IV (KMG-IV): sequencing the most valuable type-strain genomes for metagenomic binning, comparative biology and taxonomic classification.</title>
        <authorList>
            <person name="Goeker M."/>
        </authorList>
    </citation>
    <scope>NUCLEOTIDE SEQUENCE [LARGE SCALE GENOMIC DNA]</scope>
    <source>
        <strain evidence="12 13">DSM 20705</strain>
    </source>
</reference>
<dbReference type="CDD" id="cd20070">
    <property type="entry name" value="5TM_YidC_Alb3"/>
    <property type="match status" value="1"/>
</dbReference>
<gene>
    <name evidence="12" type="ORF">C7381_10277</name>
</gene>
<evidence type="ECO:0000256" key="7">
    <source>
        <dbReference type="ARBA" id="ARBA00023136"/>
    </source>
</evidence>
<dbReference type="Proteomes" id="UP000245793">
    <property type="component" value="Unassembled WGS sequence"/>
</dbReference>
<dbReference type="GO" id="GO:0005886">
    <property type="term" value="C:plasma membrane"/>
    <property type="evidence" value="ECO:0007669"/>
    <property type="project" value="UniProtKB-SubCell"/>
</dbReference>
<dbReference type="Pfam" id="PF02096">
    <property type="entry name" value="60KD_IMP"/>
    <property type="match status" value="1"/>
</dbReference>
<feature type="transmembrane region" description="Helical" evidence="10">
    <location>
        <begin position="183"/>
        <end position="202"/>
    </location>
</feature>
<evidence type="ECO:0000256" key="9">
    <source>
        <dbReference type="RuleBase" id="RU003945"/>
    </source>
</evidence>
<evidence type="ECO:0000313" key="12">
    <source>
        <dbReference type="EMBL" id="PVY95189.1"/>
    </source>
</evidence>
<feature type="transmembrane region" description="Helical" evidence="10">
    <location>
        <begin position="30"/>
        <end position="51"/>
    </location>
</feature>
<dbReference type="PANTHER" id="PTHR12428:SF65">
    <property type="entry name" value="CYTOCHROME C OXIDASE ASSEMBLY PROTEIN COX18, MITOCHONDRIAL"/>
    <property type="match status" value="1"/>
</dbReference>
<evidence type="ECO:0000256" key="5">
    <source>
        <dbReference type="ARBA" id="ARBA00022927"/>
    </source>
</evidence>
<feature type="transmembrane region" description="Helical" evidence="10">
    <location>
        <begin position="96"/>
        <end position="116"/>
    </location>
</feature>
<dbReference type="InterPro" id="IPR028055">
    <property type="entry name" value="YidC/Oxa/ALB_C"/>
</dbReference>
<evidence type="ECO:0000256" key="10">
    <source>
        <dbReference type="SAM" id="Phobius"/>
    </source>
</evidence>
<keyword evidence="6 10" id="KW-1133">Transmembrane helix</keyword>
<dbReference type="GO" id="GO:0015031">
    <property type="term" value="P:protein transport"/>
    <property type="evidence" value="ECO:0007669"/>
    <property type="project" value="UniProtKB-KW"/>
</dbReference>
<evidence type="ECO:0000256" key="2">
    <source>
        <dbReference type="ARBA" id="ARBA00022448"/>
    </source>
</evidence>
<proteinExistence type="inferred from homology"/>
<evidence type="ECO:0000256" key="1">
    <source>
        <dbReference type="ARBA" id="ARBA00004651"/>
    </source>
</evidence>
<accession>A0A2U1E677</accession>
<keyword evidence="2" id="KW-0813">Transport</keyword>
<evidence type="ECO:0000256" key="3">
    <source>
        <dbReference type="ARBA" id="ARBA00022475"/>
    </source>
</evidence>
<dbReference type="NCBIfam" id="TIGR03592">
    <property type="entry name" value="yidC_oxa1_cterm"/>
    <property type="match status" value="1"/>
</dbReference>
<feature type="domain" description="Membrane insertase YidC/Oxa/ALB C-terminal" evidence="11">
    <location>
        <begin position="33"/>
        <end position="228"/>
    </location>
</feature>
<keyword evidence="4 9" id="KW-0812">Transmembrane</keyword>
<dbReference type="PANTHER" id="PTHR12428">
    <property type="entry name" value="OXA1"/>
    <property type="match status" value="1"/>
</dbReference>
<evidence type="ECO:0000256" key="6">
    <source>
        <dbReference type="ARBA" id="ARBA00022989"/>
    </source>
</evidence>
<keyword evidence="7 10" id="KW-0472">Membrane</keyword>
<keyword evidence="5" id="KW-0653">Protein transport</keyword>
<dbReference type="InterPro" id="IPR047196">
    <property type="entry name" value="YidC_ALB_C"/>
</dbReference>
<sequence length="237" mass="27189">MLSFLGNILGYVMRFIYDTLSHIGTEPENFSYFAMSIIVATLFIKLITLPLNLKAARQMKKTQELQPQAKEIQIKFKHDPQTANIKIQQLYRENGASMTGGCLPILIQMPVILAFFRVMQNPGLYVFNQPGHFESISKTFLWIKDLTLADPHWYGLPLLVGLTTFLQSFTTPKVGTPEQQEQMASMNTMNYIMPIMFFWFALKYPGGLALYWITNTLFTAIQQLITNRALIFKKKGE</sequence>
<dbReference type="AlphaFoldDB" id="A0A2U1E677"/>
<keyword evidence="13" id="KW-1185">Reference proteome</keyword>
<comment type="subcellular location">
    <subcellularLocation>
        <location evidence="1">Cell membrane</location>
        <topology evidence="1">Multi-pass membrane protein</topology>
    </subcellularLocation>
    <subcellularLocation>
        <location evidence="9">Membrane</location>
        <topology evidence="9">Multi-pass membrane protein</topology>
    </subcellularLocation>
</comment>
<name>A0A2U1E677_9FIRM</name>
<evidence type="ECO:0000256" key="8">
    <source>
        <dbReference type="ARBA" id="ARBA00023186"/>
    </source>
</evidence>
<evidence type="ECO:0000313" key="13">
    <source>
        <dbReference type="Proteomes" id="UP000245793"/>
    </source>
</evidence>
<comment type="similarity">
    <text evidence="9">Belongs to the OXA1/ALB3/YidC family.</text>
</comment>
<comment type="caution">
    <text evidence="12">The sequence shown here is derived from an EMBL/GenBank/DDBJ whole genome shotgun (WGS) entry which is preliminary data.</text>
</comment>
<evidence type="ECO:0000256" key="4">
    <source>
        <dbReference type="ARBA" id="ARBA00022692"/>
    </source>
</evidence>
<dbReference type="InterPro" id="IPR001708">
    <property type="entry name" value="YidC/ALB3/OXA1/COX18"/>
</dbReference>
<protein>
    <submittedName>
        <fullName evidence="12">YidC/Oxa1 family membrane protein insertase</fullName>
    </submittedName>
</protein>
<dbReference type="EMBL" id="QEKV01000002">
    <property type="protein sequence ID" value="PVY95189.1"/>
    <property type="molecule type" value="Genomic_DNA"/>
</dbReference>
<organism evidence="12 13">
    <name type="scientific">Ezakiella coagulans</name>
    <dbReference type="NCBI Taxonomy" id="46507"/>
    <lineage>
        <taxon>Bacteria</taxon>
        <taxon>Bacillati</taxon>
        <taxon>Bacillota</taxon>
        <taxon>Tissierellia</taxon>
        <taxon>Ezakiella</taxon>
    </lineage>
</organism>
<dbReference type="GO" id="GO:0032977">
    <property type="term" value="F:membrane insertase activity"/>
    <property type="evidence" value="ECO:0007669"/>
    <property type="project" value="InterPro"/>
</dbReference>
<dbReference type="GO" id="GO:0051205">
    <property type="term" value="P:protein insertion into membrane"/>
    <property type="evidence" value="ECO:0007669"/>
    <property type="project" value="TreeGrafter"/>
</dbReference>
<evidence type="ECO:0000259" key="11">
    <source>
        <dbReference type="Pfam" id="PF02096"/>
    </source>
</evidence>
<keyword evidence="3" id="KW-1003">Cell membrane</keyword>